<gene>
    <name evidence="6" type="ORF">HPP92_017405</name>
</gene>
<comment type="subcellular location">
    <subcellularLocation>
        <location evidence="1 3">Nucleus</location>
    </subcellularLocation>
</comment>
<evidence type="ECO:0000259" key="5">
    <source>
        <dbReference type="PROSITE" id="PS51017"/>
    </source>
</evidence>
<proteinExistence type="predicted"/>
<sequence length="221" mass="24881">MFHHFYSSSFSPSYIFSSSTSTSFFDPSTFGHHVPPSSFPCSTFQPSFLLPCSYSSESLSMSSSFHEPVRSVPNTGNLQYISGSFSSAEASSSDGSTTTSSTSGRVGRYSAEERRERIERYRRKRNQRKFQKKITYACRKTLADHRPRVRGRFARNGKAESTGNGFEYWKSCCDTAESSSSKWQREMQTAMSAADQKVFDDDEDLWGSLELFAMNLCSSLS</sequence>
<dbReference type="PANTHER" id="PTHR31319:SF100">
    <property type="entry name" value="OS01G0835700 PROTEIN"/>
    <property type="match status" value="1"/>
</dbReference>
<evidence type="ECO:0000256" key="3">
    <source>
        <dbReference type="PROSITE-ProRule" id="PRU00357"/>
    </source>
</evidence>
<dbReference type="PROSITE" id="PS51017">
    <property type="entry name" value="CCT"/>
    <property type="match status" value="1"/>
</dbReference>
<reference evidence="6 7" key="1">
    <citation type="journal article" date="2020" name="Nat. Food">
        <title>A phased Vanilla planifolia genome enables genetic improvement of flavour and production.</title>
        <authorList>
            <person name="Hasing T."/>
            <person name="Tang H."/>
            <person name="Brym M."/>
            <person name="Khazi F."/>
            <person name="Huang T."/>
            <person name="Chambers A.H."/>
        </authorList>
    </citation>
    <scope>NUCLEOTIDE SEQUENCE [LARGE SCALE GENOMIC DNA]</scope>
    <source>
        <tissue evidence="6">Leaf</tissue>
    </source>
</reference>
<evidence type="ECO:0000256" key="4">
    <source>
        <dbReference type="SAM" id="MobiDB-lite"/>
    </source>
</evidence>
<dbReference type="OrthoDB" id="153872at2759"/>
<comment type="caution">
    <text evidence="6">The sequence shown here is derived from an EMBL/GenBank/DDBJ whole genome shotgun (WGS) entry which is preliminary data.</text>
</comment>
<dbReference type="EMBL" id="JADCNM010000009">
    <property type="protein sequence ID" value="KAG0468077.1"/>
    <property type="molecule type" value="Genomic_DNA"/>
</dbReference>
<evidence type="ECO:0000256" key="1">
    <source>
        <dbReference type="ARBA" id="ARBA00004123"/>
    </source>
</evidence>
<feature type="domain" description="CCT" evidence="5">
    <location>
        <begin position="114"/>
        <end position="156"/>
    </location>
</feature>
<organism evidence="6 7">
    <name type="scientific">Vanilla planifolia</name>
    <name type="common">Vanilla</name>
    <dbReference type="NCBI Taxonomy" id="51239"/>
    <lineage>
        <taxon>Eukaryota</taxon>
        <taxon>Viridiplantae</taxon>
        <taxon>Streptophyta</taxon>
        <taxon>Embryophyta</taxon>
        <taxon>Tracheophyta</taxon>
        <taxon>Spermatophyta</taxon>
        <taxon>Magnoliopsida</taxon>
        <taxon>Liliopsida</taxon>
        <taxon>Asparagales</taxon>
        <taxon>Orchidaceae</taxon>
        <taxon>Vanilloideae</taxon>
        <taxon>Vanilleae</taxon>
        <taxon>Vanilla</taxon>
    </lineage>
</organism>
<feature type="region of interest" description="Disordered" evidence="4">
    <location>
        <begin position="86"/>
        <end position="114"/>
    </location>
</feature>
<dbReference type="Pfam" id="PF06203">
    <property type="entry name" value="CCT"/>
    <property type="match status" value="1"/>
</dbReference>
<dbReference type="GO" id="GO:0009909">
    <property type="term" value="P:regulation of flower development"/>
    <property type="evidence" value="ECO:0007669"/>
    <property type="project" value="InterPro"/>
</dbReference>
<keyword evidence="2 3" id="KW-0539">Nucleus</keyword>
<dbReference type="GO" id="GO:0005634">
    <property type="term" value="C:nucleus"/>
    <property type="evidence" value="ECO:0007669"/>
    <property type="project" value="UniProtKB-SubCell"/>
</dbReference>
<dbReference type="InterPro" id="IPR010402">
    <property type="entry name" value="CCT_domain"/>
</dbReference>
<dbReference type="PANTHER" id="PTHR31319">
    <property type="entry name" value="ZINC FINGER PROTEIN CONSTANS-LIKE 4"/>
    <property type="match status" value="1"/>
</dbReference>
<name>A0A835QFC5_VANPL</name>
<feature type="compositionally biased region" description="Low complexity" evidence="4">
    <location>
        <begin position="86"/>
        <end position="104"/>
    </location>
</feature>
<evidence type="ECO:0000256" key="2">
    <source>
        <dbReference type="ARBA" id="ARBA00023242"/>
    </source>
</evidence>
<dbReference type="GO" id="GO:0003700">
    <property type="term" value="F:DNA-binding transcription factor activity"/>
    <property type="evidence" value="ECO:0007669"/>
    <property type="project" value="TreeGrafter"/>
</dbReference>
<evidence type="ECO:0000313" key="6">
    <source>
        <dbReference type="EMBL" id="KAG0468077.1"/>
    </source>
</evidence>
<dbReference type="AlphaFoldDB" id="A0A835QFC5"/>
<evidence type="ECO:0000313" key="7">
    <source>
        <dbReference type="Proteomes" id="UP000639772"/>
    </source>
</evidence>
<dbReference type="InterPro" id="IPR045281">
    <property type="entry name" value="CONSTANS-like"/>
</dbReference>
<accession>A0A835QFC5</accession>
<protein>
    <recommendedName>
        <fullName evidence="5">CCT domain-containing protein</fullName>
    </recommendedName>
</protein>
<dbReference type="Proteomes" id="UP000639772">
    <property type="component" value="Chromosome 9"/>
</dbReference>